<dbReference type="PANTHER" id="PTHR37810:SF5">
    <property type="entry name" value="IMMUNITY PROTEIN SDPI"/>
    <property type="match status" value="1"/>
</dbReference>
<dbReference type="Proteomes" id="UP000249547">
    <property type="component" value="Unassembled WGS sequence"/>
</dbReference>
<dbReference type="InterPro" id="IPR026272">
    <property type="entry name" value="SdpI"/>
</dbReference>
<keyword evidence="1" id="KW-0812">Transmembrane</keyword>
<dbReference type="PANTHER" id="PTHR37810">
    <property type="entry name" value="IMMUNITY PROTEIN SDPI"/>
    <property type="match status" value="1"/>
</dbReference>
<comment type="caution">
    <text evidence="2">The sequence shown here is derived from an EMBL/GenBank/DDBJ whole genome shotgun (WGS) entry which is preliminary data.</text>
</comment>
<protein>
    <recommendedName>
        <fullName evidence="4">SdpI/YhfL family protein</fullName>
    </recommendedName>
</protein>
<dbReference type="AlphaFoldDB" id="A0A327R476"/>
<dbReference type="PIRSF" id="PIRSF038959">
    <property type="entry name" value="SdpI"/>
    <property type="match status" value="1"/>
</dbReference>
<sequence length="245" mass="28187">MKTVDNSKGTSPGSFYSLKTITMIRPNYFREILFIALLFLPMVYLGIVWPSLPNIFPSNYNLFTGTPERVGPKSDILLLLIFLFVTNGVLYALFRYIPKTEDEPPQEAKSHMAQYYRIRFRIHFFLSLFSCTLIWMASHGKVMFLEKWTFLFVGLMVATIGVFLKNLHPNNYVGVRTPWTLQSDINWTLTHHMASKLWLFTGIAIAVGGMFIPMVAGICLFIVTAGILAYLPFVYSYRLFYKEQG</sequence>
<dbReference type="OrthoDB" id="9808690at2"/>
<dbReference type="InterPro" id="IPR025962">
    <property type="entry name" value="SdpI/YhfL"/>
</dbReference>
<keyword evidence="1" id="KW-0472">Membrane</keyword>
<accession>A0A327R476</accession>
<feature type="transmembrane region" description="Helical" evidence="1">
    <location>
        <begin position="148"/>
        <end position="167"/>
    </location>
</feature>
<dbReference type="RefSeq" id="WP_111596121.1">
    <property type="nucleotide sequence ID" value="NZ_QLLL01000001.1"/>
</dbReference>
<keyword evidence="3" id="KW-1185">Reference proteome</keyword>
<proteinExistence type="predicted"/>
<name>A0A327R476_9BACT</name>
<dbReference type="Pfam" id="PF13630">
    <property type="entry name" value="SdpI"/>
    <property type="match status" value="1"/>
</dbReference>
<evidence type="ECO:0000256" key="1">
    <source>
        <dbReference type="SAM" id="Phobius"/>
    </source>
</evidence>
<keyword evidence="1" id="KW-1133">Transmembrane helix</keyword>
<dbReference type="EMBL" id="QLLL01000001">
    <property type="protein sequence ID" value="RAJ11015.1"/>
    <property type="molecule type" value="Genomic_DNA"/>
</dbReference>
<feature type="transmembrane region" description="Helical" evidence="1">
    <location>
        <begin position="32"/>
        <end position="56"/>
    </location>
</feature>
<evidence type="ECO:0008006" key="4">
    <source>
        <dbReference type="Google" id="ProtNLM"/>
    </source>
</evidence>
<reference evidence="2 3" key="1">
    <citation type="submission" date="2018-06" db="EMBL/GenBank/DDBJ databases">
        <title>Genomic Encyclopedia of Archaeal and Bacterial Type Strains, Phase II (KMG-II): from individual species to whole genera.</title>
        <authorList>
            <person name="Goeker M."/>
        </authorList>
    </citation>
    <scope>NUCLEOTIDE SEQUENCE [LARGE SCALE GENOMIC DNA]</scope>
    <source>
        <strain evidence="2 3">DSM 23857</strain>
    </source>
</reference>
<feature type="transmembrane region" description="Helical" evidence="1">
    <location>
        <begin position="118"/>
        <end position="136"/>
    </location>
</feature>
<gene>
    <name evidence="2" type="ORF">LX64_00622</name>
</gene>
<evidence type="ECO:0000313" key="3">
    <source>
        <dbReference type="Proteomes" id="UP000249547"/>
    </source>
</evidence>
<evidence type="ECO:0000313" key="2">
    <source>
        <dbReference type="EMBL" id="RAJ11015.1"/>
    </source>
</evidence>
<dbReference type="GO" id="GO:0009636">
    <property type="term" value="P:response to toxic substance"/>
    <property type="evidence" value="ECO:0007669"/>
    <property type="project" value="TreeGrafter"/>
</dbReference>
<feature type="transmembrane region" description="Helical" evidence="1">
    <location>
        <begin position="197"/>
        <end position="230"/>
    </location>
</feature>
<organism evidence="2 3">
    <name type="scientific">Chitinophaga skermanii</name>
    <dbReference type="NCBI Taxonomy" id="331697"/>
    <lineage>
        <taxon>Bacteria</taxon>
        <taxon>Pseudomonadati</taxon>
        <taxon>Bacteroidota</taxon>
        <taxon>Chitinophagia</taxon>
        <taxon>Chitinophagales</taxon>
        <taxon>Chitinophagaceae</taxon>
        <taxon>Chitinophaga</taxon>
    </lineage>
</organism>
<feature type="transmembrane region" description="Helical" evidence="1">
    <location>
        <begin position="76"/>
        <end position="97"/>
    </location>
</feature>